<evidence type="ECO:0000256" key="2">
    <source>
        <dbReference type="ARBA" id="ARBA00015075"/>
    </source>
</evidence>
<evidence type="ECO:0000313" key="9">
    <source>
        <dbReference type="Proteomes" id="UP001367771"/>
    </source>
</evidence>
<dbReference type="Pfam" id="PF01845">
    <property type="entry name" value="CcdB"/>
    <property type="match status" value="1"/>
</dbReference>
<dbReference type="InterPro" id="IPR002712">
    <property type="entry name" value="CcdB"/>
</dbReference>
<evidence type="ECO:0000256" key="4">
    <source>
        <dbReference type="ARBA" id="ARBA00023015"/>
    </source>
</evidence>
<protein>
    <recommendedName>
        <fullName evidence="2">Toxin CcdB</fullName>
    </recommendedName>
    <alternativeName>
        <fullName evidence="7">Cytotoxic protein CcdB</fullName>
    </alternativeName>
    <alternativeName>
        <fullName evidence="6">Protein LetD</fullName>
    </alternativeName>
</protein>
<evidence type="ECO:0000313" key="8">
    <source>
        <dbReference type="EMBL" id="MEI5687672.1"/>
    </source>
</evidence>
<name>A0ABU8H3V0_9SPHN</name>
<evidence type="ECO:0000256" key="1">
    <source>
        <dbReference type="ARBA" id="ARBA00005230"/>
    </source>
</evidence>
<keyword evidence="9" id="KW-1185">Reference proteome</keyword>
<reference evidence="8 9" key="1">
    <citation type="journal article" date="2013" name="Int. J. Syst. Evol. Microbiol.">
        <title>Sphingomonas kyungheensis sp. nov., a bacterium with ginsenoside-converting activity isolated from soil of a ginseng field.</title>
        <authorList>
            <person name="Son H.M."/>
            <person name="Yang J.E."/>
            <person name="Park Y."/>
            <person name="Han C.K."/>
            <person name="Kim S.G."/>
            <person name="Kook M."/>
            <person name="Yi T.H."/>
        </authorList>
    </citation>
    <scope>NUCLEOTIDE SEQUENCE [LARGE SCALE GENOMIC DNA]</scope>
    <source>
        <strain evidence="8 9">LMG 26582</strain>
    </source>
</reference>
<evidence type="ECO:0000256" key="5">
    <source>
        <dbReference type="ARBA" id="ARBA00023163"/>
    </source>
</evidence>
<accession>A0ABU8H3V0</accession>
<evidence type="ECO:0000256" key="3">
    <source>
        <dbReference type="ARBA" id="ARBA00022491"/>
    </source>
</evidence>
<keyword evidence="5" id="KW-0804">Transcription</keyword>
<comment type="caution">
    <text evidence="8">The sequence shown here is derived from an EMBL/GenBank/DDBJ whole genome shotgun (WGS) entry which is preliminary data.</text>
</comment>
<organism evidence="8 9">
    <name type="scientific">Sphingomonas kyungheensis</name>
    <dbReference type="NCBI Taxonomy" id="1069987"/>
    <lineage>
        <taxon>Bacteria</taxon>
        <taxon>Pseudomonadati</taxon>
        <taxon>Pseudomonadota</taxon>
        <taxon>Alphaproteobacteria</taxon>
        <taxon>Sphingomonadales</taxon>
        <taxon>Sphingomonadaceae</taxon>
        <taxon>Sphingomonas</taxon>
    </lineage>
</organism>
<evidence type="ECO:0000256" key="7">
    <source>
        <dbReference type="ARBA" id="ARBA00033135"/>
    </source>
</evidence>
<dbReference type="SUPFAM" id="SSF50118">
    <property type="entry name" value="Cell growth inhibitor/plasmid maintenance toxic component"/>
    <property type="match status" value="1"/>
</dbReference>
<proteinExistence type="inferred from homology"/>
<sequence>MQSDLLFGYPITLVAPLLREDRMPVDRSRMHPAFQFRNEVLMLAPQLTTAVPSRLLQKAITSLSNRDIAIKDASDMVISGV</sequence>
<gene>
    <name evidence="8" type="ORF">V8201_11340</name>
</gene>
<keyword evidence="3" id="KW-0678">Repressor</keyword>
<keyword evidence="4" id="KW-0805">Transcription regulation</keyword>
<evidence type="ECO:0000256" key="6">
    <source>
        <dbReference type="ARBA" id="ARBA00029628"/>
    </source>
</evidence>
<dbReference type="RefSeq" id="WP_081793113.1">
    <property type="nucleotide sequence ID" value="NZ_JBBBDM010000004.1"/>
</dbReference>
<comment type="similarity">
    <text evidence="1">Belongs to the CcdB toxin family.</text>
</comment>
<dbReference type="EMBL" id="JBBBDM010000004">
    <property type="protein sequence ID" value="MEI5687672.1"/>
    <property type="molecule type" value="Genomic_DNA"/>
</dbReference>
<dbReference type="InterPro" id="IPR011067">
    <property type="entry name" value="Plasmid_toxin/cell-grow_inhib"/>
</dbReference>
<dbReference type="Gene3D" id="2.30.30.110">
    <property type="match status" value="1"/>
</dbReference>
<dbReference type="Proteomes" id="UP001367771">
    <property type="component" value="Unassembled WGS sequence"/>
</dbReference>